<organism evidence="1 2">
    <name type="scientific">Caerostris extrusa</name>
    <name type="common">Bark spider</name>
    <name type="synonym">Caerostris bankana</name>
    <dbReference type="NCBI Taxonomy" id="172846"/>
    <lineage>
        <taxon>Eukaryota</taxon>
        <taxon>Metazoa</taxon>
        <taxon>Ecdysozoa</taxon>
        <taxon>Arthropoda</taxon>
        <taxon>Chelicerata</taxon>
        <taxon>Arachnida</taxon>
        <taxon>Araneae</taxon>
        <taxon>Araneomorphae</taxon>
        <taxon>Entelegynae</taxon>
        <taxon>Araneoidea</taxon>
        <taxon>Araneidae</taxon>
        <taxon>Caerostris</taxon>
    </lineage>
</organism>
<sequence>MNRLERGGSNRLVRIGLDLGVQLGSKRNGLSLVGADGLTKSGGEIRDAVRCLLCPGLLRQKSAILHIERAGVILSARTNYTKKAIIEASGIHGLSEEHMTLALWKGGEKVKKKKKKEKN</sequence>
<proteinExistence type="predicted"/>
<keyword evidence="2" id="KW-1185">Reference proteome</keyword>
<dbReference type="EMBL" id="BPLR01017269">
    <property type="protein sequence ID" value="GIY89903.1"/>
    <property type="molecule type" value="Genomic_DNA"/>
</dbReference>
<evidence type="ECO:0000313" key="1">
    <source>
        <dbReference type="EMBL" id="GIY89903.1"/>
    </source>
</evidence>
<protein>
    <submittedName>
        <fullName evidence="1">Uncharacterized protein</fullName>
    </submittedName>
</protein>
<gene>
    <name evidence="1" type="ORF">CEXT_364241</name>
</gene>
<dbReference type="AlphaFoldDB" id="A0AAV4X5R9"/>
<reference evidence="1 2" key="1">
    <citation type="submission" date="2021-06" db="EMBL/GenBank/DDBJ databases">
        <title>Caerostris extrusa draft genome.</title>
        <authorList>
            <person name="Kono N."/>
            <person name="Arakawa K."/>
        </authorList>
    </citation>
    <scope>NUCLEOTIDE SEQUENCE [LARGE SCALE GENOMIC DNA]</scope>
</reference>
<accession>A0AAV4X5R9</accession>
<comment type="caution">
    <text evidence="1">The sequence shown here is derived from an EMBL/GenBank/DDBJ whole genome shotgun (WGS) entry which is preliminary data.</text>
</comment>
<dbReference type="Proteomes" id="UP001054945">
    <property type="component" value="Unassembled WGS sequence"/>
</dbReference>
<evidence type="ECO:0000313" key="2">
    <source>
        <dbReference type="Proteomes" id="UP001054945"/>
    </source>
</evidence>
<name>A0AAV4X5R9_CAEEX</name>